<keyword evidence="2" id="KW-1185">Reference proteome</keyword>
<sequence>MNDPAIYCINACAAAFNCLPKVQKSVGRFFWIKSHVLQEVNTALSDSQRSRQSLAMVAVLLLATYEAFGGNARISREVHVPGIIRLLALQGREREFSKSIPAPIMLHLRWCSDALARSCGTEPIFSPLGVEVGDVMGSIKGSVTESLGDEVYGDENQQCPNMKSER</sequence>
<organism evidence="1 2">
    <name type="scientific">Zasmidium cellare</name>
    <name type="common">Wine cellar mold</name>
    <name type="synonym">Racodium cellare</name>
    <dbReference type="NCBI Taxonomy" id="395010"/>
    <lineage>
        <taxon>Eukaryota</taxon>
        <taxon>Fungi</taxon>
        <taxon>Dikarya</taxon>
        <taxon>Ascomycota</taxon>
        <taxon>Pezizomycotina</taxon>
        <taxon>Dothideomycetes</taxon>
        <taxon>Dothideomycetidae</taxon>
        <taxon>Mycosphaerellales</taxon>
        <taxon>Mycosphaerellaceae</taxon>
        <taxon>Zasmidium</taxon>
    </lineage>
</organism>
<gene>
    <name evidence="1" type="ORF">PRZ48_005959</name>
</gene>
<proteinExistence type="predicted"/>
<protein>
    <submittedName>
        <fullName evidence="1">Uncharacterized protein</fullName>
    </submittedName>
</protein>
<reference evidence="1 2" key="1">
    <citation type="journal article" date="2023" name="G3 (Bethesda)">
        <title>A chromosome-level genome assembly of Zasmidium syzygii isolated from banana leaves.</title>
        <authorList>
            <person name="van Westerhoven A.C."/>
            <person name="Mehrabi R."/>
            <person name="Talebi R."/>
            <person name="Steentjes M.B.F."/>
            <person name="Corcolon B."/>
            <person name="Chong P.A."/>
            <person name="Kema G.H.J."/>
            <person name="Seidl M.F."/>
        </authorList>
    </citation>
    <scope>NUCLEOTIDE SEQUENCE [LARGE SCALE GENOMIC DNA]</scope>
    <source>
        <strain evidence="1 2">P124</strain>
    </source>
</reference>
<dbReference type="Proteomes" id="UP001305779">
    <property type="component" value="Unassembled WGS sequence"/>
</dbReference>
<name>A0ABR0ELQ7_ZASCE</name>
<evidence type="ECO:0000313" key="2">
    <source>
        <dbReference type="Proteomes" id="UP001305779"/>
    </source>
</evidence>
<evidence type="ECO:0000313" key="1">
    <source>
        <dbReference type="EMBL" id="KAK4502534.1"/>
    </source>
</evidence>
<dbReference type="EMBL" id="JAXOVC010000004">
    <property type="protein sequence ID" value="KAK4502534.1"/>
    <property type="molecule type" value="Genomic_DNA"/>
</dbReference>
<accession>A0ABR0ELQ7</accession>
<comment type="caution">
    <text evidence="1">The sequence shown here is derived from an EMBL/GenBank/DDBJ whole genome shotgun (WGS) entry which is preliminary data.</text>
</comment>